<dbReference type="Proteomes" id="UP000054837">
    <property type="component" value="Unassembled WGS sequence"/>
</dbReference>
<evidence type="ECO:0000313" key="3">
    <source>
        <dbReference type="Proteomes" id="UP000054837"/>
    </source>
</evidence>
<protein>
    <submittedName>
        <fullName evidence="2">Uncharacterized protein</fullName>
    </submittedName>
</protein>
<dbReference type="RefSeq" id="WP_058891013.1">
    <property type="nucleotide sequence ID" value="NZ_LQBL01000027.1"/>
</dbReference>
<keyword evidence="1" id="KW-0812">Transmembrane</keyword>
<dbReference type="OrthoDB" id="3872677at2"/>
<evidence type="ECO:0000256" key="1">
    <source>
        <dbReference type="SAM" id="Phobius"/>
    </source>
</evidence>
<dbReference type="EMBL" id="LQBL01000027">
    <property type="protein sequence ID" value="KUG54281.1"/>
    <property type="molecule type" value="Genomic_DNA"/>
</dbReference>
<organism evidence="2 3">
    <name type="scientific">Serinicoccus chungangensis</name>
    <dbReference type="NCBI Taxonomy" id="767452"/>
    <lineage>
        <taxon>Bacteria</taxon>
        <taxon>Bacillati</taxon>
        <taxon>Actinomycetota</taxon>
        <taxon>Actinomycetes</taxon>
        <taxon>Micrococcales</taxon>
        <taxon>Ornithinimicrobiaceae</taxon>
        <taxon>Serinicoccus</taxon>
    </lineage>
</organism>
<gene>
    <name evidence="2" type="ORF">AVL62_03335</name>
</gene>
<dbReference type="InterPro" id="IPR046550">
    <property type="entry name" value="DUF6704"/>
</dbReference>
<comment type="caution">
    <text evidence="2">The sequence shown here is derived from an EMBL/GenBank/DDBJ whole genome shotgun (WGS) entry which is preliminary data.</text>
</comment>
<keyword evidence="3" id="KW-1185">Reference proteome</keyword>
<dbReference type="Pfam" id="PF20447">
    <property type="entry name" value="DUF6704"/>
    <property type="match status" value="1"/>
</dbReference>
<accession>A0A0W8I6P8</accession>
<keyword evidence="1" id="KW-1133">Transmembrane helix</keyword>
<sequence length="70" mass="7463">MHEDSHGHSVAAWVGVGIMLVASVIGSWGVVFSPDWLLYVGLALGVVGALAWYLLDRAGMGDPHQHADEH</sequence>
<feature type="transmembrane region" description="Helical" evidence="1">
    <location>
        <begin position="12"/>
        <end position="30"/>
    </location>
</feature>
<dbReference type="NCBIfam" id="NF041681">
    <property type="entry name" value="HGxxPAAW"/>
    <property type="match status" value="1"/>
</dbReference>
<reference evidence="2 3" key="1">
    <citation type="submission" date="2015-12" db="EMBL/GenBank/DDBJ databases">
        <title>Serinicoccus chungangenesis strain CD08_5 genome sequencing and assembly.</title>
        <authorList>
            <person name="Chander A.M."/>
            <person name="Kaur G."/>
            <person name="Nair G.R."/>
            <person name="Dhawan D.K."/>
            <person name="Kochhar R.K."/>
            <person name="Mayilraj S."/>
            <person name="Bhadada S.K."/>
        </authorList>
    </citation>
    <scope>NUCLEOTIDE SEQUENCE [LARGE SCALE GENOMIC DNA]</scope>
    <source>
        <strain evidence="2 3">CD08_5</strain>
    </source>
</reference>
<dbReference type="STRING" id="767452.AVL62_03335"/>
<feature type="transmembrane region" description="Helical" evidence="1">
    <location>
        <begin position="36"/>
        <end position="55"/>
    </location>
</feature>
<evidence type="ECO:0000313" key="2">
    <source>
        <dbReference type="EMBL" id="KUG54281.1"/>
    </source>
</evidence>
<keyword evidence="1" id="KW-0472">Membrane</keyword>
<dbReference type="AlphaFoldDB" id="A0A0W8I6P8"/>
<name>A0A0W8I6P8_9MICO</name>
<proteinExistence type="predicted"/>